<dbReference type="RefSeq" id="WP_203697102.1">
    <property type="nucleotide sequence ID" value="NZ_BAAALC010000063.1"/>
</dbReference>
<keyword evidence="2" id="KW-1185">Reference proteome</keyword>
<proteinExistence type="predicted"/>
<organism evidence="1 2">
    <name type="scientific">Catellatospora coxensis</name>
    <dbReference type="NCBI Taxonomy" id="310354"/>
    <lineage>
        <taxon>Bacteria</taxon>
        <taxon>Bacillati</taxon>
        <taxon>Actinomycetota</taxon>
        <taxon>Actinomycetes</taxon>
        <taxon>Micromonosporales</taxon>
        <taxon>Micromonosporaceae</taxon>
        <taxon>Catellatospora</taxon>
    </lineage>
</organism>
<comment type="caution">
    <text evidence="1">The sequence shown here is derived from an EMBL/GenBank/DDBJ whole genome shotgun (WGS) entry which is preliminary data.</text>
</comment>
<protein>
    <submittedName>
        <fullName evidence="1">Uncharacterized protein</fullName>
    </submittedName>
</protein>
<dbReference type="Proteomes" id="UP000630887">
    <property type="component" value="Unassembled WGS sequence"/>
</dbReference>
<reference evidence="1 2" key="1">
    <citation type="submission" date="2021-01" db="EMBL/GenBank/DDBJ databases">
        <title>Whole genome shotgun sequence of Catellatospora coxensis NBRC 107359.</title>
        <authorList>
            <person name="Komaki H."/>
            <person name="Tamura T."/>
        </authorList>
    </citation>
    <scope>NUCLEOTIDE SEQUENCE [LARGE SCALE GENOMIC DNA]</scope>
    <source>
        <strain evidence="1 2">NBRC 107359</strain>
    </source>
</reference>
<dbReference type="EMBL" id="BONI01000071">
    <property type="protein sequence ID" value="GIG09728.1"/>
    <property type="molecule type" value="Genomic_DNA"/>
</dbReference>
<gene>
    <name evidence="1" type="ORF">Cco03nite_64280</name>
</gene>
<evidence type="ECO:0000313" key="1">
    <source>
        <dbReference type="EMBL" id="GIG09728.1"/>
    </source>
</evidence>
<sequence length="71" mass="7281">MTSPTNWVIVSGASVSIGDRVRLDISPDSAGEIVGVNPHTGLPMVVITDGPGVGGTVYPFPGQMLGRVHNP</sequence>
<name>A0A8J3KW60_9ACTN</name>
<dbReference type="AlphaFoldDB" id="A0A8J3KW60"/>
<evidence type="ECO:0000313" key="2">
    <source>
        <dbReference type="Proteomes" id="UP000630887"/>
    </source>
</evidence>
<accession>A0A8J3KW60</accession>